<feature type="region of interest" description="Disordered" evidence="1">
    <location>
        <begin position="348"/>
        <end position="491"/>
    </location>
</feature>
<gene>
    <name evidence="2" type="ORF">BDQ12DRAFT_729738</name>
</gene>
<organism evidence="2 3">
    <name type="scientific">Crucibulum laeve</name>
    <dbReference type="NCBI Taxonomy" id="68775"/>
    <lineage>
        <taxon>Eukaryota</taxon>
        <taxon>Fungi</taxon>
        <taxon>Dikarya</taxon>
        <taxon>Basidiomycota</taxon>
        <taxon>Agaricomycotina</taxon>
        <taxon>Agaricomycetes</taxon>
        <taxon>Agaricomycetidae</taxon>
        <taxon>Agaricales</taxon>
        <taxon>Agaricineae</taxon>
        <taxon>Nidulariaceae</taxon>
        <taxon>Crucibulum</taxon>
    </lineage>
</organism>
<feature type="compositionally biased region" description="Low complexity" evidence="1">
    <location>
        <begin position="173"/>
        <end position="186"/>
    </location>
</feature>
<feature type="compositionally biased region" description="Low complexity" evidence="1">
    <location>
        <begin position="384"/>
        <end position="396"/>
    </location>
</feature>
<dbReference type="AlphaFoldDB" id="A0A5C3LES4"/>
<feature type="compositionally biased region" description="Low complexity" evidence="1">
    <location>
        <begin position="366"/>
        <end position="376"/>
    </location>
</feature>
<proteinExistence type="predicted"/>
<evidence type="ECO:0000313" key="2">
    <source>
        <dbReference type="EMBL" id="TFK31232.1"/>
    </source>
</evidence>
<evidence type="ECO:0000256" key="1">
    <source>
        <dbReference type="SAM" id="MobiDB-lite"/>
    </source>
</evidence>
<feature type="compositionally biased region" description="Polar residues" evidence="1">
    <location>
        <begin position="248"/>
        <end position="260"/>
    </location>
</feature>
<accession>A0A5C3LES4</accession>
<dbReference type="EMBL" id="ML213814">
    <property type="protein sequence ID" value="TFK31232.1"/>
    <property type="molecule type" value="Genomic_DNA"/>
</dbReference>
<feature type="region of interest" description="Disordered" evidence="1">
    <location>
        <begin position="171"/>
        <end position="195"/>
    </location>
</feature>
<evidence type="ECO:0000313" key="3">
    <source>
        <dbReference type="Proteomes" id="UP000308652"/>
    </source>
</evidence>
<dbReference type="Proteomes" id="UP000308652">
    <property type="component" value="Unassembled WGS sequence"/>
</dbReference>
<dbReference type="OrthoDB" id="3070411at2759"/>
<feature type="compositionally biased region" description="Polar residues" evidence="1">
    <location>
        <begin position="412"/>
        <end position="422"/>
    </location>
</feature>
<feature type="region of interest" description="Disordered" evidence="1">
    <location>
        <begin position="245"/>
        <end position="286"/>
    </location>
</feature>
<name>A0A5C3LES4_9AGAR</name>
<protein>
    <submittedName>
        <fullName evidence="2">Uncharacterized protein</fullName>
    </submittedName>
</protein>
<reference evidence="2 3" key="1">
    <citation type="journal article" date="2019" name="Nat. Ecol. Evol.">
        <title>Megaphylogeny resolves global patterns of mushroom evolution.</title>
        <authorList>
            <person name="Varga T."/>
            <person name="Krizsan K."/>
            <person name="Foldi C."/>
            <person name="Dima B."/>
            <person name="Sanchez-Garcia M."/>
            <person name="Sanchez-Ramirez S."/>
            <person name="Szollosi G.J."/>
            <person name="Szarkandi J.G."/>
            <person name="Papp V."/>
            <person name="Albert L."/>
            <person name="Andreopoulos W."/>
            <person name="Angelini C."/>
            <person name="Antonin V."/>
            <person name="Barry K.W."/>
            <person name="Bougher N.L."/>
            <person name="Buchanan P."/>
            <person name="Buyck B."/>
            <person name="Bense V."/>
            <person name="Catcheside P."/>
            <person name="Chovatia M."/>
            <person name="Cooper J."/>
            <person name="Damon W."/>
            <person name="Desjardin D."/>
            <person name="Finy P."/>
            <person name="Geml J."/>
            <person name="Haridas S."/>
            <person name="Hughes K."/>
            <person name="Justo A."/>
            <person name="Karasinski D."/>
            <person name="Kautmanova I."/>
            <person name="Kiss B."/>
            <person name="Kocsube S."/>
            <person name="Kotiranta H."/>
            <person name="LaButti K.M."/>
            <person name="Lechner B.E."/>
            <person name="Liimatainen K."/>
            <person name="Lipzen A."/>
            <person name="Lukacs Z."/>
            <person name="Mihaltcheva S."/>
            <person name="Morgado L.N."/>
            <person name="Niskanen T."/>
            <person name="Noordeloos M.E."/>
            <person name="Ohm R.A."/>
            <person name="Ortiz-Santana B."/>
            <person name="Ovrebo C."/>
            <person name="Racz N."/>
            <person name="Riley R."/>
            <person name="Savchenko A."/>
            <person name="Shiryaev A."/>
            <person name="Soop K."/>
            <person name="Spirin V."/>
            <person name="Szebenyi C."/>
            <person name="Tomsovsky M."/>
            <person name="Tulloss R.E."/>
            <person name="Uehling J."/>
            <person name="Grigoriev I.V."/>
            <person name="Vagvolgyi C."/>
            <person name="Papp T."/>
            <person name="Martin F.M."/>
            <person name="Miettinen O."/>
            <person name="Hibbett D.S."/>
            <person name="Nagy L.G."/>
        </authorList>
    </citation>
    <scope>NUCLEOTIDE SEQUENCE [LARGE SCALE GENOMIC DNA]</scope>
    <source>
        <strain evidence="2 3">CBS 166.37</strain>
    </source>
</reference>
<keyword evidence="3" id="KW-1185">Reference proteome</keyword>
<feature type="compositionally biased region" description="Polar residues" evidence="1">
    <location>
        <begin position="352"/>
        <end position="365"/>
    </location>
</feature>
<sequence length="590" mass="63885">MNFVASLVDFESNGSTLFVAIFVNHTLSPYLPNESIIHAAQCLEDQSRHHYKYCTLILLSFHQDNQLPRLVAEDGEAFLESSLSSSPGRMLDDTAIQYPSTSQAPTNEWRISHDEQGYPHDASPHISRQSLILHSRCLRHQHATRRTSVPRKGFESSSSSTFLSNFAVLPDASSTTNSNTNTTSTSQPDLPSRQPSFLGLEIRRSKRKSNRSSIQVPPVACLPIPEWALQQRAGAIDKLTMARPQGTARMNRSQTANANLSVGKRDSLHVPVASGSRTTGPKSTHGYPASLLSSGWAPSPNGWGVAVPHVPPLPFFAPSFKFNHRRCGVTGGASRSTVAVRKTHLQPDTYIPKSSTSSYQSRAETSSQSYSLSSNSVGERGDHTPSPTRSSSAAPSYDEDSGLPPSLDHASRSPNITSSDITTIVEAEEEREGGGVSSMGVLSSTNPNSNSASEEEKGHVKRLSISSGLARMKSLRAKGAKPSGDMRKTAMPNKGSVVDLVMMPKGSVDLGVVRVSDESDQAGIGGVNRSAVVPGEETERVTLPIDVVPQPKFYTEERVRKAASVGDSWRHILLRVGSPLLLRMRHIHML</sequence>